<proteinExistence type="predicted"/>
<dbReference type="RefSeq" id="WP_090071174.1">
    <property type="nucleotide sequence ID" value="NZ_FOVR01000003.1"/>
</dbReference>
<dbReference type="EMBL" id="FOVR01000003">
    <property type="protein sequence ID" value="SFO16711.1"/>
    <property type="molecule type" value="Genomic_DNA"/>
</dbReference>
<dbReference type="SUPFAM" id="SSF81301">
    <property type="entry name" value="Nucleotidyltransferase"/>
    <property type="match status" value="1"/>
</dbReference>
<dbReference type="InterPro" id="IPR043519">
    <property type="entry name" value="NT_sf"/>
</dbReference>
<name>A0A1I5F079_9HYPH</name>
<organism evidence="1 2">
    <name type="scientific">Cohaesibacter marisflavi</name>
    <dbReference type="NCBI Taxonomy" id="655353"/>
    <lineage>
        <taxon>Bacteria</taxon>
        <taxon>Pseudomonadati</taxon>
        <taxon>Pseudomonadota</taxon>
        <taxon>Alphaproteobacteria</taxon>
        <taxon>Hyphomicrobiales</taxon>
        <taxon>Cohaesibacteraceae</taxon>
    </lineage>
</organism>
<protein>
    <recommendedName>
        <fullName evidence="3">Nucleotidyltransferase domain-containing protein</fullName>
    </recommendedName>
</protein>
<accession>A0A1I5F079</accession>
<reference evidence="1 2" key="1">
    <citation type="submission" date="2016-10" db="EMBL/GenBank/DDBJ databases">
        <authorList>
            <person name="de Groot N.N."/>
        </authorList>
    </citation>
    <scope>NUCLEOTIDE SEQUENCE [LARGE SCALE GENOMIC DNA]</scope>
    <source>
        <strain evidence="1 2">CGMCC 1.9157</strain>
    </source>
</reference>
<dbReference type="AlphaFoldDB" id="A0A1I5F079"/>
<evidence type="ECO:0000313" key="1">
    <source>
        <dbReference type="EMBL" id="SFO16711.1"/>
    </source>
</evidence>
<keyword evidence="2" id="KW-1185">Reference proteome</keyword>
<evidence type="ECO:0000313" key="2">
    <source>
        <dbReference type="Proteomes" id="UP000199236"/>
    </source>
</evidence>
<gene>
    <name evidence="1" type="ORF">SAMN04488056_103413</name>
</gene>
<dbReference type="OrthoDB" id="7375008at2"/>
<dbReference type="Proteomes" id="UP000199236">
    <property type="component" value="Unassembled WGS sequence"/>
</dbReference>
<evidence type="ECO:0008006" key="3">
    <source>
        <dbReference type="Google" id="ProtNLM"/>
    </source>
</evidence>
<dbReference type="STRING" id="655353.SAMN04488056_103413"/>
<dbReference type="Gene3D" id="3.30.460.10">
    <property type="entry name" value="Beta Polymerase, domain 2"/>
    <property type="match status" value="1"/>
</dbReference>
<sequence>MDFPSTATPTHRAFIRQAIETLSADARIVGLACSGSYSEDALDAYSDLDFVVAIAPDCYTAVENERLEIVARLGDLLSAFTGEHVGEPRLVIALFGPDGLHVDFKFVKVADASNRVDEPTVLWERDNQLSDALKKGVGAYPRLDEQWVEDRFWTWIHYCAGKIGRGEYFEATDFLGFLRGQVLGPLALQQAGFEARGVRKIELLLPDFADRLRETVAQPEKVPLLSATEHAIVLYKAIRSPDVTARKRAEQVALKALRTI</sequence>